<sequence>MEDNTRLDPYELASAYLSLSERHEQGTTHETLTSEERPAVRIYRCQTASGCPSPFTTSEKDGIFAAVRAGVSRVTSISSHRINGDTHAYPSRTEAPAVPFLLVWIPTREALQAMLTLSSLTLTDVTPRGFANLGSRISYRIVPHAFGEYIRVHFVPDTPGATFWLTACDMGTFLLSVSVVARQVLGEMVAHQEQAVEQAVGEAVAQEAEGGDHLRGHGAEEGGLPRGGCAGGSEYRWDESSQPRRSSDGS</sequence>
<feature type="compositionally biased region" description="Basic and acidic residues" evidence="1">
    <location>
        <begin position="235"/>
        <end position="250"/>
    </location>
</feature>
<feature type="region of interest" description="Disordered" evidence="1">
    <location>
        <begin position="201"/>
        <end position="250"/>
    </location>
</feature>
<dbReference type="EMBL" id="LGRX02004555">
    <property type="protein sequence ID" value="KAK3280052.1"/>
    <property type="molecule type" value="Genomic_DNA"/>
</dbReference>
<evidence type="ECO:0000256" key="1">
    <source>
        <dbReference type="SAM" id="MobiDB-lite"/>
    </source>
</evidence>
<dbReference type="Proteomes" id="UP001190700">
    <property type="component" value="Unassembled WGS sequence"/>
</dbReference>
<keyword evidence="3" id="KW-1185">Reference proteome</keyword>
<gene>
    <name evidence="2" type="ORF">CYMTET_12091</name>
</gene>
<reference evidence="2 3" key="1">
    <citation type="journal article" date="2015" name="Genome Biol. Evol.">
        <title>Comparative Genomics of a Bacterivorous Green Alga Reveals Evolutionary Causalities and Consequences of Phago-Mixotrophic Mode of Nutrition.</title>
        <authorList>
            <person name="Burns J.A."/>
            <person name="Paasch A."/>
            <person name="Narechania A."/>
            <person name="Kim E."/>
        </authorList>
    </citation>
    <scope>NUCLEOTIDE SEQUENCE [LARGE SCALE GENOMIC DNA]</scope>
    <source>
        <strain evidence="2 3">PLY_AMNH</strain>
    </source>
</reference>
<evidence type="ECO:0000313" key="3">
    <source>
        <dbReference type="Proteomes" id="UP001190700"/>
    </source>
</evidence>
<accession>A0AAE0LCH5</accession>
<evidence type="ECO:0000313" key="2">
    <source>
        <dbReference type="EMBL" id="KAK3280052.1"/>
    </source>
</evidence>
<organism evidence="2 3">
    <name type="scientific">Cymbomonas tetramitiformis</name>
    <dbReference type="NCBI Taxonomy" id="36881"/>
    <lineage>
        <taxon>Eukaryota</taxon>
        <taxon>Viridiplantae</taxon>
        <taxon>Chlorophyta</taxon>
        <taxon>Pyramimonadophyceae</taxon>
        <taxon>Pyramimonadales</taxon>
        <taxon>Pyramimonadaceae</taxon>
        <taxon>Cymbomonas</taxon>
    </lineage>
</organism>
<proteinExistence type="predicted"/>
<dbReference type="AlphaFoldDB" id="A0AAE0LCH5"/>
<comment type="caution">
    <text evidence="2">The sequence shown here is derived from an EMBL/GenBank/DDBJ whole genome shotgun (WGS) entry which is preliminary data.</text>
</comment>
<name>A0AAE0LCH5_9CHLO</name>
<protein>
    <submittedName>
        <fullName evidence="2">Uncharacterized protein</fullName>
    </submittedName>
</protein>
<feature type="compositionally biased region" description="Basic and acidic residues" evidence="1">
    <location>
        <begin position="210"/>
        <end position="220"/>
    </location>
</feature>